<reference evidence="2" key="1">
    <citation type="journal article" date="2021" name="Proc. Natl. Acad. Sci. U.S.A.">
        <title>A Catalog of Tens of Thousands of Viruses from Human Metagenomes Reveals Hidden Associations with Chronic Diseases.</title>
        <authorList>
            <person name="Tisza M.J."/>
            <person name="Buck C.B."/>
        </authorList>
    </citation>
    <scope>NUCLEOTIDE SEQUENCE</scope>
    <source>
        <strain evidence="2">CtzO58</strain>
    </source>
</reference>
<proteinExistence type="predicted"/>
<dbReference type="EMBL" id="BK016157">
    <property type="protein sequence ID" value="DAF98891.1"/>
    <property type="molecule type" value="Genomic_DNA"/>
</dbReference>
<evidence type="ECO:0000313" key="2">
    <source>
        <dbReference type="EMBL" id="DAF98891.1"/>
    </source>
</evidence>
<dbReference type="Pfam" id="PF20647">
    <property type="entry name" value="DUF6808"/>
    <property type="match status" value="1"/>
</dbReference>
<protein>
    <recommendedName>
        <fullName evidence="1">DUF6808 domain-containing protein</fullName>
    </recommendedName>
</protein>
<sequence length="165" mass="18312">MKPGWILLLVAALVATVSVLSWRLGYRAAVAELIEEPKADTLVVKDTVTVEFPVPILTTITDTILVAYPDIVIIHDTTLVQLPRERKEYSGKDYRAVVSGFQPSLDLIQVFPETKTITQTISVAPQKRSHWSIALQAGYGLTIHDNRIKPIPYIGAGLSYSLVEW</sequence>
<name>A0A8S5UWR6_9CAUD</name>
<feature type="domain" description="DUF6808" evidence="1">
    <location>
        <begin position="76"/>
        <end position="162"/>
    </location>
</feature>
<accession>A0A8S5UWR6</accession>
<dbReference type="InterPro" id="IPR049214">
    <property type="entry name" value="DUF6808"/>
</dbReference>
<evidence type="ECO:0000259" key="1">
    <source>
        <dbReference type="Pfam" id="PF20647"/>
    </source>
</evidence>
<organism evidence="2">
    <name type="scientific">Siphoviridae sp. ctzO58</name>
    <dbReference type="NCBI Taxonomy" id="2825748"/>
    <lineage>
        <taxon>Viruses</taxon>
        <taxon>Duplodnaviria</taxon>
        <taxon>Heunggongvirae</taxon>
        <taxon>Uroviricota</taxon>
        <taxon>Caudoviricetes</taxon>
    </lineage>
</organism>